<dbReference type="SMART" id="SM00225">
    <property type="entry name" value="BTB"/>
    <property type="match status" value="2"/>
</dbReference>
<sequence>MSTNTISVSYTYASHPFDRDDADVILLSSDSVRFLVYKNILSLASPVFSNLFGDGDARAEGQAYSEKGVPIIDVSEDSATLDAFLRLIYPVGPALMDVSELERLWEVSFKYETTLAMTKYVAQAAALHGFLDTKPLEMFAVACRFGLEQNARTAAQHAVGAIARGVSLPNYVAEMDHISAGAYFRLKKHLNCASTMSVTDAYWSTFSLVQRNPADGVIVSSTPSSANLSESVDPQVWLDAGLLVRNPADVTIRSSDGVDFPAHKLILSTMSPKLVAEATPPTSESELPVVAMSEPSYVVHTLLRVCYGFPLQLSTEGRHLEDWMMSQITDLVRAARKYETPRAVDQARVLLRSSLREDPFRAYFVAIALGFRDEAEAAAKLVAVNQVAEDALWGAYVPEMEDVGAKAYCNLLQYVVAVQAAARGVKDRFGLDQTFSLVKVYLPVVEREYSKMTVSKKAGKIPSLTSNERQQILNSSHDLEKGLQYDINRIPFVF</sequence>
<dbReference type="OrthoDB" id="3357985at2759"/>
<dbReference type="SUPFAM" id="SSF54695">
    <property type="entry name" value="POZ domain"/>
    <property type="match status" value="2"/>
</dbReference>
<name>A0A4S4MQJ7_9APHY</name>
<dbReference type="PROSITE" id="PS50097">
    <property type="entry name" value="BTB"/>
    <property type="match status" value="2"/>
</dbReference>
<evidence type="ECO:0000313" key="3">
    <source>
        <dbReference type="Proteomes" id="UP000308730"/>
    </source>
</evidence>
<feature type="domain" description="BTB" evidence="1">
    <location>
        <begin position="22"/>
        <end position="89"/>
    </location>
</feature>
<evidence type="ECO:0000259" key="1">
    <source>
        <dbReference type="PROSITE" id="PS50097"/>
    </source>
</evidence>
<dbReference type="CDD" id="cd18186">
    <property type="entry name" value="BTB_POZ_ZBTB_KLHL-like"/>
    <property type="match status" value="2"/>
</dbReference>
<dbReference type="AlphaFoldDB" id="A0A4S4MQJ7"/>
<dbReference type="Proteomes" id="UP000308730">
    <property type="component" value="Unassembled WGS sequence"/>
</dbReference>
<feature type="domain" description="BTB" evidence="1">
    <location>
        <begin position="248"/>
        <end position="315"/>
    </location>
</feature>
<dbReference type="InterPro" id="IPR000210">
    <property type="entry name" value="BTB/POZ_dom"/>
</dbReference>
<proteinExistence type="predicted"/>
<comment type="caution">
    <text evidence="2">The sequence shown here is derived from an EMBL/GenBank/DDBJ whole genome shotgun (WGS) entry which is preliminary data.</text>
</comment>
<organism evidence="2 3">
    <name type="scientific">Antrodiella citrinella</name>
    <dbReference type="NCBI Taxonomy" id="2447956"/>
    <lineage>
        <taxon>Eukaryota</taxon>
        <taxon>Fungi</taxon>
        <taxon>Dikarya</taxon>
        <taxon>Basidiomycota</taxon>
        <taxon>Agaricomycotina</taxon>
        <taxon>Agaricomycetes</taxon>
        <taxon>Polyporales</taxon>
        <taxon>Steccherinaceae</taxon>
        <taxon>Antrodiella</taxon>
    </lineage>
</organism>
<reference evidence="2 3" key="1">
    <citation type="submission" date="2019-02" db="EMBL/GenBank/DDBJ databases">
        <title>Genome sequencing of the rare red list fungi Antrodiella citrinella (Flaviporus citrinellus).</title>
        <authorList>
            <person name="Buettner E."/>
            <person name="Kellner H."/>
        </authorList>
    </citation>
    <scope>NUCLEOTIDE SEQUENCE [LARGE SCALE GENOMIC DNA]</scope>
    <source>
        <strain evidence="2 3">DSM 108506</strain>
    </source>
</reference>
<protein>
    <recommendedName>
        <fullName evidence="1">BTB domain-containing protein</fullName>
    </recommendedName>
</protein>
<keyword evidence="3" id="KW-1185">Reference proteome</keyword>
<dbReference type="Pfam" id="PF00651">
    <property type="entry name" value="BTB"/>
    <property type="match status" value="2"/>
</dbReference>
<evidence type="ECO:0000313" key="2">
    <source>
        <dbReference type="EMBL" id="THH27548.1"/>
    </source>
</evidence>
<dbReference type="Gene3D" id="3.30.710.10">
    <property type="entry name" value="Potassium Channel Kv1.1, Chain A"/>
    <property type="match status" value="2"/>
</dbReference>
<gene>
    <name evidence="2" type="ORF">EUX98_g6641</name>
</gene>
<dbReference type="InterPro" id="IPR011333">
    <property type="entry name" value="SKP1/BTB/POZ_sf"/>
</dbReference>
<accession>A0A4S4MQJ7</accession>
<dbReference type="EMBL" id="SGPM01000243">
    <property type="protein sequence ID" value="THH27548.1"/>
    <property type="molecule type" value="Genomic_DNA"/>
</dbReference>